<evidence type="ECO:0000256" key="1">
    <source>
        <dbReference type="SAM" id="MobiDB-lite"/>
    </source>
</evidence>
<feature type="region of interest" description="Disordered" evidence="1">
    <location>
        <begin position="61"/>
        <end position="101"/>
    </location>
</feature>
<dbReference type="Proteomes" id="UP000054359">
    <property type="component" value="Unassembled WGS sequence"/>
</dbReference>
<organism evidence="2 3">
    <name type="scientific">Stegodyphus mimosarum</name>
    <name type="common">African social velvet spider</name>
    <dbReference type="NCBI Taxonomy" id="407821"/>
    <lineage>
        <taxon>Eukaryota</taxon>
        <taxon>Metazoa</taxon>
        <taxon>Ecdysozoa</taxon>
        <taxon>Arthropoda</taxon>
        <taxon>Chelicerata</taxon>
        <taxon>Arachnida</taxon>
        <taxon>Araneae</taxon>
        <taxon>Araneomorphae</taxon>
        <taxon>Entelegynae</taxon>
        <taxon>Eresoidea</taxon>
        <taxon>Eresidae</taxon>
        <taxon>Stegodyphus</taxon>
    </lineage>
</organism>
<proteinExistence type="predicted"/>
<feature type="non-terminal residue" evidence="2">
    <location>
        <position position="200"/>
    </location>
</feature>
<gene>
    <name evidence="2" type="ORF">X975_18780</name>
</gene>
<accession>A0A087U3Y3</accession>
<dbReference type="AlphaFoldDB" id="A0A087U3Y3"/>
<evidence type="ECO:0000313" key="3">
    <source>
        <dbReference type="Proteomes" id="UP000054359"/>
    </source>
</evidence>
<reference evidence="2 3" key="1">
    <citation type="submission" date="2013-11" db="EMBL/GenBank/DDBJ databases">
        <title>Genome sequencing of Stegodyphus mimosarum.</title>
        <authorList>
            <person name="Bechsgaard J."/>
        </authorList>
    </citation>
    <scope>NUCLEOTIDE SEQUENCE [LARGE SCALE GENOMIC DNA]</scope>
</reference>
<dbReference type="EMBL" id="KK118044">
    <property type="protein sequence ID" value="KFM72072.1"/>
    <property type="molecule type" value="Genomic_DNA"/>
</dbReference>
<protein>
    <submittedName>
        <fullName evidence="2">Uncharacterized protein</fullName>
    </submittedName>
</protein>
<evidence type="ECO:0000313" key="2">
    <source>
        <dbReference type="EMBL" id="KFM72072.1"/>
    </source>
</evidence>
<name>A0A087U3Y3_STEMI</name>
<feature type="region of interest" description="Disordered" evidence="1">
    <location>
        <begin position="116"/>
        <end position="177"/>
    </location>
</feature>
<feature type="compositionally biased region" description="Basic and acidic residues" evidence="1">
    <location>
        <begin position="116"/>
        <end position="140"/>
    </location>
</feature>
<feature type="compositionally biased region" description="Basic and acidic residues" evidence="1">
    <location>
        <begin position="61"/>
        <end position="97"/>
    </location>
</feature>
<dbReference type="OrthoDB" id="10612076at2759"/>
<keyword evidence="3" id="KW-1185">Reference proteome</keyword>
<sequence length="200" mass="22115">MSLGSGQIPLGPFSCVNNHDINKDPLCIEGSVQIIPTERTSRTGGDDLSPFVGVTVVLQADKPEEQPAEQKGEATPLREESVHEDKKQTVTQPEKKQNGGQNFIQKMFCLNNEEHLGTNNHMDKRDSPRDEHSTHIKEPNAPDVVPCNHSSDSTPPECGDTRNLNRRPVSVPMKSDGSARHFSFSLDLCNFRATRLAHPI</sequence>